<dbReference type="SUPFAM" id="SSF53850">
    <property type="entry name" value="Periplasmic binding protein-like II"/>
    <property type="match status" value="1"/>
</dbReference>
<dbReference type="Gene3D" id="3.40.190.10">
    <property type="entry name" value="Periplasmic binding protein-like II"/>
    <property type="match status" value="2"/>
</dbReference>
<dbReference type="PANTHER" id="PTHR30222:SF17">
    <property type="entry name" value="SPERMIDINE_PUTRESCINE-BINDING PERIPLASMIC PROTEIN"/>
    <property type="match status" value="1"/>
</dbReference>
<evidence type="ECO:0000256" key="1">
    <source>
        <dbReference type="ARBA" id="ARBA00004418"/>
    </source>
</evidence>
<accession>A0A377DFI9</accession>
<dbReference type="PANTHER" id="PTHR30222">
    <property type="entry name" value="SPERMIDINE/PUTRESCINE-BINDING PERIPLASMIC PROTEIN"/>
    <property type="match status" value="1"/>
</dbReference>
<keyword evidence="4" id="KW-0732">Signal</keyword>
<keyword evidence="3" id="KW-0813">Transport</keyword>
<reference evidence="6 7" key="1">
    <citation type="submission" date="2018-06" db="EMBL/GenBank/DDBJ databases">
        <authorList>
            <consortium name="Pathogen Informatics"/>
            <person name="Doyle S."/>
        </authorList>
    </citation>
    <scope>NUCLEOTIDE SEQUENCE [LARGE SCALE GENOMIC DNA]</scope>
    <source>
        <strain evidence="6 7">NCTC9962</strain>
    </source>
</reference>
<name>A0A377DFI9_ECOLX</name>
<dbReference type="Proteomes" id="UP000254052">
    <property type="component" value="Unassembled WGS sequence"/>
</dbReference>
<dbReference type="GO" id="GO:0019808">
    <property type="term" value="F:polyamine binding"/>
    <property type="evidence" value="ECO:0007669"/>
    <property type="project" value="InterPro"/>
</dbReference>
<protein>
    <submittedName>
        <fullName evidence="6">Spermidine/putrescine ABC transporter substrate-binding protein</fullName>
    </submittedName>
</protein>
<evidence type="ECO:0000313" key="6">
    <source>
        <dbReference type="EMBL" id="STM19170.1"/>
    </source>
</evidence>
<evidence type="ECO:0000256" key="3">
    <source>
        <dbReference type="ARBA" id="ARBA00022448"/>
    </source>
</evidence>
<dbReference type="GO" id="GO:0015846">
    <property type="term" value="P:polyamine transport"/>
    <property type="evidence" value="ECO:0007669"/>
    <property type="project" value="InterPro"/>
</dbReference>
<evidence type="ECO:0000256" key="2">
    <source>
        <dbReference type="ARBA" id="ARBA00007173"/>
    </source>
</evidence>
<comment type="similarity">
    <text evidence="2">Belongs to the bacterial solute-binding protein PotD/PotF family.</text>
</comment>
<dbReference type="InterPro" id="IPR006059">
    <property type="entry name" value="SBP"/>
</dbReference>
<evidence type="ECO:0000256" key="5">
    <source>
        <dbReference type="ARBA" id="ARBA00022764"/>
    </source>
</evidence>
<gene>
    <name evidence="6" type="primary">potD_4</name>
    <name evidence="6" type="ORF">NCTC9962_06930</name>
</gene>
<dbReference type="AlphaFoldDB" id="A0A377DFI9"/>
<keyword evidence="5" id="KW-0574">Periplasm</keyword>
<dbReference type="InterPro" id="IPR001188">
    <property type="entry name" value="Sperm_putr-bd"/>
</dbReference>
<dbReference type="PRINTS" id="PR00909">
    <property type="entry name" value="SPERMDNBNDNG"/>
</dbReference>
<organism evidence="6 7">
    <name type="scientific">Escherichia coli</name>
    <dbReference type="NCBI Taxonomy" id="562"/>
    <lineage>
        <taxon>Bacteria</taxon>
        <taxon>Pseudomonadati</taxon>
        <taxon>Pseudomonadota</taxon>
        <taxon>Gammaproteobacteria</taxon>
        <taxon>Enterobacterales</taxon>
        <taxon>Enterobacteriaceae</taxon>
        <taxon>Escherichia</taxon>
    </lineage>
</organism>
<dbReference type="GO" id="GO:0030288">
    <property type="term" value="C:outer membrane-bounded periplasmic space"/>
    <property type="evidence" value="ECO:0007669"/>
    <property type="project" value="UniProtKB-ARBA"/>
</dbReference>
<comment type="subcellular location">
    <subcellularLocation>
        <location evidence="1">Periplasm</location>
    </subcellularLocation>
</comment>
<dbReference type="EMBL" id="UGED01000021">
    <property type="protein sequence ID" value="STM19170.1"/>
    <property type="molecule type" value="Genomic_DNA"/>
</dbReference>
<evidence type="ECO:0000313" key="7">
    <source>
        <dbReference type="Proteomes" id="UP000254052"/>
    </source>
</evidence>
<proteinExistence type="inferred from homology"/>
<sequence length="67" mass="7367">MVWPKEGGIFWMDSLAIPANAKNKEGALKLINFLLRPDVAKQVAETIGYPTPNLAARKLFKPGSGER</sequence>
<dbReference type="Pfam" id="PF13416">
    <property type="entry name" value="SBP_bac_8"/>
    <property type="match status" value="1"/>
</dbReference>
<evidence type="ECO:0000256" key="4">
    <source>
        <dbReference type="ARBA" id="ARBA00022729"/>
    </source>
</evidence>